<proteinExistence type="predicted"/>
<dbReference type="AlphaFoldDB" id="A0A4Z2HNL3"/>
<reference evidence="2 3" key="1">
    <citation type="submission" date="2019-03" db="EMBL/GenBank/DDBJ databases">
        <title>First draft genome of Liparis tanakae, snailfish: a comprehensive survey of snailfish specific genes.</title>
        <authorList>
            <person name="Kim W."/>
            <person name="Song I."/>
            <person name="Jeong J.-H."/>
            <person name="Kim D."/>
            <person name="Kim S."/>
            <person name="Ryu S."/>
            <person name="Song J.Y."/>
            <person name="Lee S.K."/>
        </authorList>
    </citation>
    <scope>NUCLEOTIDE SEQUENCE [LARGE SCALE GENOMIC DNA]</scope>
    <source>
        <tissue evidence="2">Muscle</tissue>
    </source>
</reference>
<feature type="compositionally biased region" description="Polar residues" evidence="1">
    <location>
        <begin position="1"/>
        <end position="19"/>
    </location>
</feature>
<evidence type="ECO:0000256" key="1">
    <source>
        <dbReference type="SAM" id="MobiDB-lite"/>
    </source>
</evidence>
<name>A0A4Z2HNL3_9TELE</name>
<comment type="caution">
    <text evidence="2">The sequence shown here is derived from an EMBL/GenBank/DDBJ whole genome shotgun (WGS) entry which is preliminary data.</text>
</comment>
<keyword evidence="3" id="KW-1185">Reference proteome</keyword>
<dbReference type="OrthoDB" id="10037236at2759"/>
<gene>
    <name evidence="2" type="ORF">EYF80_023391</name>
</gene>
<organism evidence="2 3">
    <name type="scientific">Liparis tanakae</name>
    <name type="common">Tanaka's snailfish</name>
    <dbReference type="NCBI Taxonomy" id="230148"/>
    <lineage>
        <taxon>Eukaryota</taxon>
        <taxon>Metazoa</taxon>
        <taxon>Chordata</taxon>
        <taxon>Craniata</taxon>
        <taxon>Vertebrata</taxon>
        <taxon>Euteleostomi</taxon>
        <taxon>Actinopterygii</taxon>
        <taxon>Neopterygii</taxon>
        <taxon>Teleostei</taxon>
        <taxon>Neoteleostei</taxon>
        <taxon>Acanthomorphata</taxon>
        <taxon>Eupercaria</taxon>
        <taxon>Perciformes</taxon>
        <taxon>Cottioidei</taxon>
        <taxon>Cottales</taxon>
        <taxon>Liparidae</taxon>
        <taxon>Liparis</taxon>
    </lineage>
</organism>
<accession>A0A4Z2HNL3</accession>
<dbReference type="EMBL" id="SRLO01000220">
    <property type="protein sequence ID" value="TNN66352.1"/>
    <property type="molecule type" value="Genomic_DNA"/>
</dbReference>
<evidence type="ECO:0000313" key="2">
    <source>
        <dbReference type="EMBL" id="TNN66352.1"/>
    </source>
</evidence>
<protein>
    <submittedName>
        <fullName evidence="2">Uncharacterized protein</fullName>
    </submittedName>
</protein>
<dbReference type="Proteomes" id="UP000314294">
    <property type="component" value="Unassembled WGS sequence"/>
</dbReference>
<feature type="region of interest" description="Disordered" evidence="1">
    <location>
        <begin position="1"/>
        <end position="20"/>
    </location>
</feature>
<sequence length="367" mass="40259">MKMTWSGHSGSQTADSPETTARLPVCGRVRATKWLLMDLWEGVLAVPLCFRERSPSDSSGAIQPGLSLSSLSLSGRTLRRNFLKMFVVNENFLQISCERLRRRGSSQLPTRSAKTLSPSTKGWRLRLRLMSEEVQSLPSSLDADEDEVPRLLLFRDRVLSSRLEVFLLSRDGLGLCMGLGCGSSGVAWVKQDPRSWKEVEAAAADASLSVCSLKEVSPQITQHGITQSVNAAATTGIPVWYGNTAQAERKALQRVVRTVERITGTTLSSMDSMFVQRCQKRAEGIIGDSLLHIQPETQQSAQHQHPQNTVSGGLLCGALRRLSPSGVKAGGLGRLMIAVVIRLPLLLSLPLSSVLRLRFERLEEEES</sequence>
<evidence type="ECO:0000313" key="3">
    <source>
        <dbReference type="Proteomes" id="UP000314294"/>
    </source>
</evidence>